<dbReference type="STRING" id="331648.BST97_06860"/>
<dbReference type="Proteomes" id="UP000193431">
    <property type="component" value="Chromosome"/>
</dbReference>
<keyword evidence="2" id="KW-0328">Glycosyltransferase</keyword>
<dbReference type="Gene3D" id="3.90.550.10">
    <property type="entry name" value="Spore Coat Polysaccharide Biosynthesis Protein SpsA, Chain A"/>
    <property type="match status" value="1"/>
</dbReference>
<dbReference type="Pfam" id="PF00535">
    <property type="entry name" value="Glycos_transf_2"/>
    <property type="match status" value="1"/>
</dbReference>
<dbReference type="SUPFAM" id="SSF53448">
    <property type="entry name" value="Nucleotide-diphospho-sugar transferases"/>
    <property type="match status" value="1"/>
</dbReference>
<gene>
    <name evidence="5" type="ORF">BST97_06860</name>
</gene>
<evidence type="ECO:0000313" key="6">
    <source>
        <dbReference type="Proteomes" id="UP000193431"/>
    </source>
</evidence>
<comment type="similarity">
    <text evidence="1">Belongs to the glycosyltransferase 2 family.</text>
</comment>
<dbReference type="OrthoDB" id="9771846at2"/>
<protein>
    <submittedName>
        <fullName evidence="5">dTDP-Rha--alpha-D-GlcNAc-pyrophosphate polyprenol alpha-3-L-rhamnosyltransferase</fullName>
    </submittedName>
</protein>
<evidence type="ECO:0000313" key="5">
    <source>
        <dbReference type="EMBL" id="ARN77738.1"/>
    </source>
</evidence>
<reference evidence="5 6" key="1">
    <citation type="submission" date="2016-11" db="EMBL/GenBank/DDBJ databases">
        <title>Trade-off between light-utilization and light-protection in marine flavobacteria.</title>
        <authorList>
            <person name="Kumagai Y."/>
        </authorList>
    </citation>
    <scope>NUCLEOTIDE SEQUENCE [LARGE SCALE GENOMIC DNA]</scope>
    <source>
        <strain evidence="5 6">JCM 13191</strain>
    </source>
</reference>
<dbReference type="CDD" id="cd04186">
    <property type="entry name" value="GT_2_like_c"/>
    <property type="match status" value="1"/>
</dbReference>
<sequence length="336" mass="38600">MKIGIVILNWNGVDLLNRFLPSVVECSSGHDIYVADNASTDSSRKWIQDHYPTVQIIAMNKNRGYAGGYNEALKHVKNEVVCLLNSDVEVTPEWLTPIVKRFQGELKLAVLQPKLLDLKRPEYFEYAGAAGGFLDRLAYPYCRGRIFTTLEKDQGQYDDAIDLDWASGACFFIRKTVFDELRGFDVDYFAHQEEIDLCWRVRKIGYRVGYEPKSSILHLGGGTLKNHNPKKTFYNFRNSLYNIVKNDESNLMLAILLLRMVLDGVAALKFLIEGNGSHFIAVIKAHISFYSNLSIIWPKRNSRSKIIYQNNQRVFSIIYQYFVLNRRTFHKTSGTS</sequence>
<evidence type="ECO:0000256" key="2">
    <source>
        <dbReference type="ARBA" id="ARBA00022676"/>
    </source>
</evidence>
<proteinExistence type="inferred from homology"/>
<name>A0A1W6MJE8_9FLAO</name>
<evidence type="ECO:0000259" key="4">
    <source>
        <dbReference type="Pfam" id="PF00535"/>
    </source>
</evidence>
<accession>A0A1W6MJE8</accession>
<organism evidence="5 6">
    <name type="scientific">Nonlabens spongiae</name>
    <dbReference type="NCBI Taxonomy" id="331648"/>
    <lineage>
        <taxon>Bacteria</taxon>
        <taxon>Pseudomonadati</taxon>
        <taxon>Bacteroidota</taxon>
        <taxon>Flavobacteriia</taxon>
        <taxon>Flavobacteriales</taxon>
        <taxon>Flavobacteriaceae</taxon>
        <taxon>Nonlabens</taxon>
    </lineage>
</organism>
<dbReference type="GO" id="GO:0016757">
    <property type="term" value="F:glycosyltransferase activity"/>
    <property type="evidence" value="ECO:0007669"/>
    <property type="project" value="UniProtKB-KW"/>
</dbReference>
<dbReference type="PANTHER" id="PTHR43179:SF12">
    <property type="entry name" value="GALACTOFURANOSYLTRANSFERASE GLFT2"/>
    <property type="match status" value="1"/>
</dbReference>
<evidence type="ECO:0000256" key="3">
    <source>
        <dbReference type="ARBA" id="ARBA00022679"/>
    </source>
</evidence>
<feature type="domain" description="Glycosyltransferase 2-like" evidence="4">
    <location>
        <begin position="5"/>
        <end position="178"/>
    </location>
</feature>
<keyword evidence="3 5" id="KW-0808">Transferase</keyword>
<dbReference type="RefSeq" id="WP_085766539.1">
    <property type="nucleotide sequence ID" value="NZ_CP019344.1"/>
</dbReference>
<dbReference type="PANTHER" id="PTHR43179">
    <property type="entry name" value="RHAMNOSYLTRANSFERASE WBBL"/>
    <property type="match status" value="1"/>
</dbReference>
<dbReference type="InterPro" id="IPR001173">
    <property type="entry name" value="Glyco_trans_2-like"/>
</dbReference>
<keyword evidence="6" id="KW-1185">Reference proteome</keyword>
<dbReference type="InterPro" id="IPR029044">
    <property type="entry name" value="Nucleotide-diphossugar_trans"/>
</dbReference>
<dbReference type="AlphaFoldDB" id="A0A1W6MJE8"/>
<dbReference type="EMBL" id="CP019344">
    <property type="protein sequence ID" value="ARN77738.1"/>
    <property type="molecule type" value="Genomic_DNA"/>
</dbReference>
<evidence type="ECO:0000256" key="1">
    <source>
        <dbReference type="ARBA" id="ARBA00006739"/>
    </source>
</evidence>